<sequence>MRMMVVVTALLPRTTGFSAAAVRTTARKHARRCVTARAERVGKPKAMYRPTSPSYPLTEMDEPRALSGLPDRSRPFTVLGIETSCDDTAAAIVRSDGTIVAEAIMPQHEVHAKFGGVVPSLAKEAHQEAIEAVVAQVLQRAGLESARELDAISATVGPGLEICLRVGARKAAQLASDFELPFVGCHHLEGHCLVARLAEPCRFPFLSLCVSGGHSMIVKCEGVGRYQVLGGTLDDALGEAYDKAARMLGLDMKGGGGPELERVAREGNPTSVPLPVPMKKRKDCDFSYAGLKTALKLQIEKKRHDAGLVDEEEPLPDQDVADLAASFQHVAITHLEDRLAYAFDRVRADDAFQSDQGRPQLALVGGVASNAEVRRRVSLLCDRAGWDLVVPPPKLCTDNGVMIAWAAIEKLHLGFSDAIDDEVYPRWPFRPPASVAAPALP</sequence>
<comment type="caution">
    <text evidence="10">The sequence shown here is derived from an EMBL/GenBank/DDBJ whole genome shotgun (WGS) entry which is preliminary data.</text>
</comment>
<evidence type="ECO:0000256" key="2">
    <source>
        <dbReference type="ARBA" id="ARBA00022679"/>
    </source>
</evidence>
<dbReference type="InterPro" id="IPR022450">
    <property type="entry name" value="TsaD"/>
</dbReference>
<dbReference type="Pfam" id="PF00814">
    <property type="entry name" value="TsaD"/>
    <property type="match status" value="1"/>
</dbReference>
<proteinExistence type="inferred from homology"/>
<evidence type="ECO:0000256" key="8">
    <source>
        <dbReference type="SAM" id="SignalP"/>
    </source>
</evidence>
<keyword evidence="4 7" id="KW-0479">Metal-binding</keyword>
<dbReference type="GO" id="GO:0005739">
    <property type="term" value="C:mitochondrion"/>
    <property type="evidence" value="ECO:0007669"/>
    <property type="project" value="UniProtKB-SubCell"/>
</dbReference>
<evidence type="ECO:0000256" key="7">
    <source>
        <dbReference type="HAMAP-Rule" id="MF_03179"/>
    </source>
</evidence>
<dbReference type="AlphaFoldDB" id="A0AAD7XPX3"/>
<comment type="cofactor">
    <cofactor evidence="7">
        <name>a divalent metal cation</name>
        <dbReference type="ChEBI" id="CHEBI:60240"/>
    </cofactor>
    <text evidence="7">Binds 1 divalent metal cation per subunit.</text>
</comment>
<keyword evidence="7" id="KW-0496">Mitochondrion</keyword>
<evidence type="ECO:0000313" key="10">
    <source>
        <dbReference type="EMBL" id="KAJ8609472.1"/>
    </source>
</evidence>
<evidence type="ECO:0000256" key="1">
    <source>
        <dbReference type="ARBA" id="ARBA00012156"/>
    </source>
</evidence>
<feature type="chain" id="PRO_5042052636" description="N(6)-L-threonylcarbamoyladenine synthase" evidence="8">
    <location>
        <begin position="17"/>
        <end position="441"/>
    </location>
</feature>
<evidence type="ECO:0000256" key="3">
    <source>
        <dbReference type="ARBA" id="ARBA00022694"/>
    </source>
</evidence>
<keyword evidence="3 7" id="KW-0819">tRNA processing</keyword>
<evidence type="ECO:0000256" key="4">
    <source>
        <dbReference type="ARBA" id="ARBA00022723"/>
    </source>
</evidence>
<feature type="signal peptide" evidence="8">
    <location>
        <begin position="1"/>
        <end position="16"/>
    </location>
</feature>
<comment type="subcellular location">
    <subcellularLocation>
        <location evidence="7">Mitochondrion</location>
    </subcellularLocation>
</comment>
<organism evidence="10 11">
    <name type="scientific">Chrysophaeum taylorii</name>
    <dbReference type="NCBI Taxonomy" id="2483200"/>
    <lineage>
        <taxon>Eukaryota</taxon>
        <taxon>Sar</taxon>
        <taxon>Stramenopiles</taxon>
        <taxon>Ochrophyta</taxon>
        <taxon>Pelagophyceae</taxon>
        <taxon>Pelagomonadales</taxon>
        <taxon>Pelagomonadaceae</taxon>
        <taxon>Chrysophaeum</taxon>
    </lineage>
</organism>
<dbReference type="InterPro" id="IPR017861">
    <property type="entry name" value="KAE1/TsaD"/>
</dbReference>
<dbReference type="InterPro" id="IPR000905">
    <property type="entry name" value="Gcp-like_dom"/>
</dbReference>
<name>A0AAD7XPX3_9STRA</name>
<comment type="subunit">
    <text evidence="7">Homodimer.</text>
</comment>
<evidence type="ECO:0000256" key="6">
    <source>
        <dbReference type="ARBA" id="ARBA00048117"/>
    </source>
</evidence>
<dbReference type="NCBIfam" id="TIGR03723">
    <property type="entry name" value="T6A_TsaD_YgjD"/>
    <property type="match status" value="1"/>
</dbReference>
<dbReference type="GO" id="GO:0046872">
    <property type="term" value="F:metal ion binding"/>
    <property type="evidence" value="ECO:0007669"/>
    <property type="project" value="UniProtKB-KW"/>
</dbReference>
<keyword evidence="5 7" id="KW-0012">Acyltransferase</keyword>
<evidence type="ECO:0000259" key="9">
    <source>
        <dbReference type="Pfam" id="PF00814"/>
    </source>
</evidence>
<dbReference type="Gene3D" id="3.30.420.40">
    <property type="match status" value="2"/>
</dbReference>
<dbReference type="GO" id="GO:0002949">
    <property type="term" value="P:tRNA threonylcarbamoyladenosine modification"/>
    <property type="evidence" value="ECO:0007669"/>
    <property type="project" value="UniProtKB-UniRule"/>
</dbReference>
<keyword evidence="8" id="KW-0732">Signal</keyword>
<dbReference type="Proteomes" id="UP001230188">
    <property type="component" value="Unassembled WGS sequence"/>
</dbReference>
<dbReference type="EMBL" id="JAQMWT010000139">
    <property type="protein sequence ID" value="KAJ8609472.1"/>
    <property type="molecule type" value="Genomic_DNA"/>
</dbReference>
<dbReference type="EC" id="2.3.1.234" evidence="1"/>
<comment type="catalytic activity">
    <reaction evidence="6 7">
        <text>L-threonylcarbamoyladenylate + adenosine(37) in tRNA = N(6)-L-threonylcarbamoyladenosine(37) in tRNA + AMP + H(+)</text>
        <dbReference type="Rhea" id="RHEA:37059"/>
        <dbReference type="Rhea" id="RHEA-COMP:10162"/>
        <dbReference type="Rhea" id="RHEA-COMP:10163"/>
        <dbReference type="ChEBI" id="CHEBI:15378"/>
        <dbReference type="ChEBI" id="CHEBI:73682"/>
        <dbReference type="ChEBI" id="CHEBI:74411"/>
        <dbReference type="ChEBI" id="CHEBI:74418"/>
        <dbReference type="ChEBI" id="CHEBI:456215"/>
        <dbReference type="EC" id="2.3.1.234"/>
    </reaction>
</comment>
<dbReference type="CDD" id="cd24134">
    <property type="entry name" value="ASKHA_NBD_OSGEPL1_QRI7_euk"/>
    <property type="match status" value="1"/>
</dbReference>
<protein>
    <recommendedName>
        <fullName evidence="1">N(6)-L-threonylcarbamoyladenine synthase</fullName>
        <ecNumber evidence="1">2.3.1.234</ecNumber>
    </recommendedName>
</protein>
<comment type="similarity">
    <text evidence="7">Belongs to the KAE1 / TsaD family.</text>
</comment>
<dbReference type="FunFam" id="3.30.420.40:FF:000012">
    <property type="entry name" value="tRNA N6-adenosine threonylcarbamoyltransferase"/>
    <property type="match status" value="1"/>
</dbReference>
<gene>
    <name evidence="10" type="ORF">CTAYLR_005461</name>
</gene>
<reference evidence="10" key="1">
    <citation type="submission" date="2023-01" db="EMBL/GenBank/DDBJ databases">
        <title>Metagenome sequencing of chrysophaentin producing Chrysophaeum taylorii.</title>
        <authorList>
            <person name="Davison J."/>
            <person name="Bewley C."/>
        </authorList>
    </citation>
    <scope>NUCLEOTIDE SEQUENCE</scope>
    <source>
        <strain evidence="10">NIES-1699</strain>
    </source>
</reference>
<dbReference type="NCBIfam" id="TIGR00329">
    <property type="entry name" value="gcp_kae1"/>
    <property type="match status" value="1"/>
</dbReference>
<evidence type="ECO:0000313" key="11">
    <source>
        <dbReference type="Proteomes" id="UP001230188"/>
    </source>
</evidence>
<feature type="domain" description="Gcp-like" evidence="9">
    <location>
        <begin position="98"/>
        <end position="405"/>
    </location>
</feature>
<dbReference type="PANTHER" id="PTHR11735:SF6">
    <property type="entry name" value="TRNA N6-ADENOSINE THREONYLCARBAMOYLTRANSFERASE, MITOCHONDRIAL"/>
    <property type="match status" value="1"/>
</dbReference>
<accession>A0AAD7XPX3</accession>
<comment type="function">
    <text evidence="7">Required for the formation of a threonylcarbamoyl group on adenosine at position 37 (t(6)A37) in mitochondrial tRNAs that read codons beginning with adenine. Probably involved in the transfer of the threonylcarbamoyl moiety of threonylcarbamoyl-AMP (TC-AMP) to the N6 group of A37. Involved in mitochondrial genome maintenance.</text>
</comment>
<evidence type="ECO:0000256" key="5">
    <source>
        <dbReference type="ARBA" id="ARBA00023315"/>
    </source>
</evidence>
<dbReference type="PANTHER" id="PTHR11735">
    <property type="entry name" value="TRNA N6-ADENOSINE THREONYLCARBAMOYLTRANSFERASE"/>
    <property type="match status" value="1"/>
</dbReference>
<dbReference type="HAMAP" id="MF_01445">
    <property type="entry name" value="TsaD"/>
    <property type="match status" value="1"/>
</dbReference>
<keyword evidence="2 7" id="KW-0808">Transferase</keyword>
<dbReference type="GO" id="GO:0061711">
    <property type="term" value="F:tRNA N(6)-L-threonylcarbamoyladenine synthase activity"/>
    <property type="evidence" value="ECO:0007669"/>
    <property type="project" value="UniProtKB-EC"/>
</dbReference>
<keyword evidence="11" id="KW-1185">Reference proteome</keyword>
<dbReference type="PRINTS" id="PR00789">
    <property type="entry name" value="OSIALOPTASE"/>
</dbReference>
<dbReference type="InterPro" id="IPR043129">
    <property type="entry name" value="ATPase_NBD"/>
</dbReference>
<dbReference type="SUPFAM" id="SSF53067">
    <property type="entry name" value="Actin-like ATPase domain"/>
    <property type="match status" value="1"/>
</dbReference>